<protein>
    <recommendedName>
        <fullName evidence="3">Carbohydrate-binding protein</fullName>
    </recommendedName>
</protein>
<proteinExistence type="predicted"/>
<dbReference type="Proteomes" id="UP000018780">
    <property type="component" value="Chromosome"/>
</dbReference>
<evidence type="ECO:0000313" key="2">
    <source>
        <dbReference type="Proteomes" id="UP000018780"/>
    </source>
</evidence>
<dbReference type="PATRIC" id="fig|999552.6.peg.1390"/>
<organism evidence="1 2">
    <name type="scientific">Leisingera methylohalidivorans DSM 14336</name>
    <dbReference type="NCBI Taxonomy" id="999552"/>
    <lineage>
        <taxon>Bacteria</taxon>
        <taxon>Pseudomonadati</taxon>
        <taxon>Pseudomonadota</taxon>
        <taxon>Alphaproteobacteria</taxon>
        <taxon>Rhodobacterales</taxon>
        <taxon>Roseobacteraceae</taxon>
        <taxon>Leisingera</taxon>
    </lineage>
</organism>
<dbReference type="STRING" id="999552.METH_06905"/>
<reference evidence="1 2" key="1">
    <citation type="submission" date="2013-09" db="EMBL/GenBank/DDBJ databases">
        <authorList>
            <consortium name="DOE Joint Genome Institute"/>
            <person name="Klenk H.-P."/>
            <person name="Huntemann M."/>
            <person name="Han J."/>
            <person name="Chen A."/>
            <person name="Kyrpides N."/>
            <person name="Mavromatis K."/>
            <person name="Markowitz V."/>
            <person name="Palaniappan K."/>
            <person name="Ivanova N."/>
            <person name="Schaumberg A."/>
            <person name="Pati A."/>
            <person name="Liolios K."/>
            <person name="Nordberg H.P."/>
            <person name="Cantor M.N."/>
            <person name="Hua S.X."/>
            <person name="Woyke T."/>
        </authorList>
    </citation>
    <scope>NUCLEOTIDE SEQUENCE [LARGE SCALE GENOMIC DNA]</scope>
    <source>
        <strain evidence="1 2">DSM 14336</strain>
    </source>
</reference>
<name>V9VYW9_9RHOB</name>
<keyword evidence="2" id="KW-1185">Reference proteome</keyword>
<gene>
    <name evidence="1" type="ORF">METH_06905</name>
</gene>
<dbReference type="OrthoDB" id="7456251at2"/>
<dbReference type="KEGG" id="lmd:METH_06905"/>
<evidence type="ECO:0008006" key="3">
    <source>
        <dbReference type="Google" id="ProtNLM"/>
    </source>
</evidence>
<evidence type="ECO:0000313" key="1">
    <source>
        <dbReference type="EMBL" id="AHD02954.1"/>
    </source>
</evidence>
<dbReference type="AlphaFoldDB" id="V9VYW9"/>
<dbReference type="EMBL" id="CP006773">
    <property type="protein sequence ID" value="AHD02954.1"/>
    <property type="molecule type" value="Genomic_DNA"/>
</dbReference>
<sequence>MLRTIVPVTVTEALLVSTNVPEDDDPEWDTGTSYNLGDRVILGALHKVYESAVAGNIGKDPSTNPASWLEVGATNGRRAFDRRLSAPSTKAGKMTFVIQPTSLVRAVGLVGAKAASATVRVKNTSGDTLVERSQALADYSEMIDALTMVLTAPDTREFAIFEDVICQPGNQIEIEIGDGSGQAEVSEVVLGDVVQIGDALFDTETGVEDFSDFNEDQFGNVDIVERGYRDVIDFPVSVKTADAGRIKKRLTAIRAKFAIFYFTATGNDYGTTVYGRYERLSTILSGPTVSDMNLKILGATYGA</sequence>
<dbReference type="HOGENOM" id="CLU_068431_0_0_5"/>
<dbReference type="RefSeq" id="WP_024089658.1">
    <property type="nucleotide sequence ID" value="NC_023135.1"/>
</dbReference>
<accession>V9VYW9</accession>